<evidence type="ECO:0000256" key="1">
    <source>
        <dbReference type="SAM" id="Phobius"/>
    </source>
</evidence>
<keyword evidence="1" id="KW-0472">Membrane</keyword>
<evidence type="ECO:0000313" key="3">
    <source>
        <dbReference type="Proteomes" id="UP000469452"/>
    </source>
</evidence>
<dbReference type="VEuPathDB" id="FungiDB:H257_05156"/>
<sequence length="235" mass="26277">MAAARAKGRVVRARGDEHRRILVAFAHDEPFGGLPGYFGSLADRVRAKPVVGVHRRVRLDLVMMDSKVQLKYTFLIGSMICIIRFDWCILISAIGLEEINYRRMPRKEHPRKAKRHRPHATEPSSDFLAALEAQRSKEAQSAAAPAPVATAQPKVIPGFYYDAATNKYFPGNPPPSSSPPAPYEAPIVKHKVVSSIQHLCRRELHGRRGQGHADLLHLLQRVRVLVISIPRHDAT</sequence>
<dbReference type="AlphaFoldDB" id="A0A6A5AE32"/>
<reference evidence="2 3" key="1">
    <citation type="submission" date="2019-06" db="EMBL/GenBank/DDBJ databases">
        <title>Genomics analysis of Aphanomyces spp. identifies a new class of oomycete effector associated with host adaptation.</title>
        <authorList>
            <person name="Gaulin E."/>
        </authorList>
    </citation>
    <scope>NUCLEOTIDE SEQUENCE [LARGE SCALE GENOMIC DNA]</scope>
    <source>
        <strain evidence="2 3">E</strain>
    </source>
</reference>
<proteinExistence type="predicted"/>
<dbReference type="EMBL" id="VJMI01014586">
    <property type="protein sequence ID" value="KAF0740492.1"/>
    <property type="molecule type" value="Genomic_DNA"/>
</dbReference>
<feature type="transmembrane region" description="Helical" evidence="1">
    <location>
        <begin position="72"/>
        <end position="96"/>
    </location>
</feature>
<gene>
    <name evidence="2" type="ORF">AaE_008750</name>
</gene>
<keyword evidence="1" id="KW-0812">Transmembrane</keyword>
<accession>A0A6A5AE32</accession>
<comment type="caution">
    <text evidence="2">The sequence shown here is derived from an EMBL/GenBank/DDBJ whole genome shotgun (WGS) entry which is preliminary data.</text>
</comment>
<keyword evidence="1" id="KW-1133">Transmembrane helix</keyword>
<evidence type="ECO:0000313" key="2">
    <source>
        <dbReference type="EMBL" id="KAF0740492.1"/>
    </source>
</evidence>
<dbReference type="Proteomes" id="UP000469452">
    <property type="component" value="Unassembled WGS sequence"/>
</dbReference>
<name>A0A6A5AE32_APHAT</name>
<protein>
    <submittedName>
        <fullName evidence="2">Uncharacterized protein</fullName>
    </submittedName>
</protein>
<organism evidence="2 3">
    <name type="scientific">Aphanomyces astaci</name>
    <name type="common">Crayfish plague agent</name>
    <dbReference type="NCBI Taxonomy" id="112090"/>
    <lineage>
        <taxon>Eukaryota</taxon>
        <taxon>Sar</taxon>
        <taxon>Stramenopiles</taxon>
        <taxon>Oomycota</taxon>
        <taxon>Saprolegniomycetes</taxon>
        <taxon>Saprolegniales</taxon>
        <taxon>Verrucalvaceae</taxon>
        <taxon>Aphanomyces</taxon>
    </lineage>
</organism>